<dbReference type="Proteomes" id="UP000298030">
    <property type="component" value="Unassembled WGS sequence"/>
</dbReference>
<feature type="region of interest" description="Disordered" evidence="1">
    <location>
        <begin position="37"/>
        <end position="71"/>
    </location>
</feature>
<feature type="compositionally biased region" description="Basic and acidic residues" evidence="1">
    <location>
        <begin position="59"/>
        <end position="71"/>
    </location>
</feature>
<dbReference type="EMBL" id="QPFP01000011">
    <property type="protein sequence ID" value="TEB33911.1"/>
    <property type="molecule type" value="Genomic_DNA"/>
</dbReference>
<protein>
    <submittedName>
        <fullName evidence="2">Uncharacterized protein</fullName>
    </submittedName>
</protein>
<accession>A0A4Y7TIU2</accession>
<sequence length="71" mass="7972">MLSSSFRLPVPLARSLPLSVLFRLPTREAVRRLSFPESAARRGRQEPLSQAQRVILVEDGQKDQNKKGASQ</sequence>
<gene>
    <name evidence="2" type="ORF">FA13DRAFT_1730201</name>
</gene>
<evidence type="ECO:0000313" key="2">
    <source>
        <dbReference type="EMBL" id="TEB33911.1"/>
    </source>
</evidence>
<name>A0A4Y7TIU2_COPMI</name>
<proteinExistence type="predicted"/>
<evidence type="ECO:0000313" key="3">
    <source>
        <dbReference type="Proteomes" id="UP000298030"/>
    </source>
</evidence>
<organism evidence="2 3">
    <name type="scientific">Coprinellus micaceus</name>
    <name type="common">Glistening ink-cap mushroom</name>
    <name type="synonym">Coprinus micaceus</name>
    <dbReference type="NCBI Taxonomy" id="71717"/>
    <lineage>
        <taxon>Eukaryota</taxon>
        <taxon>Fungi</taxon>
        <taxon>Dikarya</taxon>
        <taxon>Basidiomycota</taxon>
        <taxon>Agaricomycotina</taxon>
        <taxon>Agaricomycetes</taxon>
        <taxon>Agaricomycetidae</taxon>
        <taxon>Agaricales</taxon>
        <taxon>Agaricineae</taxon>
        <taxon>Psathyrellaceae</taxon>
        <taxon>Coprinellus</taxon>
    </lineage>
</organism>
<comment type="caution">
    <text evidence="2">The sequence shown here is derived from an EMBL/GenBank/DDBJ whole genome shotgun (WGS) entry which is preliminary data.</text>
</comment>
<keyword evidence="3" id="KW-1185">Reference proteome</keyword>
<evidence type="ECO:0000256" key="1">
    <source>
        <dbReference type="SAM" id="MobiDB-lite"/>
    </source>
</evidence>
<reference evidence="2 3" key="1">
    <citation type="journal article" date="2019" name="Nat. Ecol. Evol.">
        <title>Megaphylogeny resolves global patterns of mushroom evolution.</title>
        <authorList>
            <person name="Varga T."/>
            <person name="Krizsan K."/>
            <person name="Foldi C."/>
            <person name="Dima B."/>
            <person name="Sanchez-Garcia M."/>
            <person name="Sanchez-Ramirez S."/>
            <person name="Szollosi G.J."/>
            <person name="Szarkandi J.G."/>
            <person name="Papp V."/>
            <person name="Albert L."/>
            <person name="Andreopoulos W."/>
            <person name="Angelini C."/>
            <person name="Antonin V."/>
            <person name="Barry K.W."/>
            <person name="Bougher N.L."/>
            <person name="Buchanan P."/>
            <person name="Buyck B."/>
            <person name="Bense V."/>
            <person name="Catcheside P."/>
            <person name="Chovatia M."/>
            <person name="Cooper J."/>
            <person name="Damon W."/>
            <person name="Desjardin D."/>
            <person name="Finy P."/>
            <person name="Geml J."/>
            <person name="Haridas S."/>
            <person name="Hughes K."/>
            <person name="Justo A."/>
            <person name="Karasinski D."/>
            <person name="Kautmanova I."/>
            <person name="Kiss B."/>
            <person name="Kocsube S."/>
            <person name="Kotiranta H."/>
            <person name="LaButti K.M."/>
            <person name="Lechner B.E."/>
            <person name="Liimatainen K."/>
            <person name="Lipzen A."/>
            <person name="Lukacs Z."/>
            <person name="Mihaltcheva S."/>
            <person name="Morgado L.N."/>
            <person name="Niskanen T."/>
            <person name="Noordeloos M.E."/>
            <person name="Ohm R.A."/>
            <person name="Ortiz-Santana B."/>
            <person name="Ovrebo C."/>
            <person name="Racz N."/>
            <person name="Riley R."/>
            <person name="Savchenko A."/>
            <person name="Shiryaev A."/>
            <person name="Soop K."/>
            <person name="Spirin V."/>
            <person name="Szebenyi C."/>
            <person name="Tomsovsky M."/>
            <person name="Tulloss R.E."/>
            <person name="Uehling J."/>
            <person name="Grigoriev I.V."/>
            <person name="Vagvolgyi C."/>
            <person name="Papp T."/>
            <person name="Martin F.M."/>
            <person name="Miettinen O."/>
            <person name="Hibbett D.S."/>
            <person name="Nagy L.G."/>
        </authorList>
    </citation>
    <scope>NUCLEOTIDE SEQUENCE [LARGE SCALE GENOMIC DNA]</scope>
    <source>
        <strain evidence="2 3">FP101781</strain>
    </source>
</reference>
<dbReference type="AlphaFoldDB" id="A0A4Y7TIU2"/>